<dbReference type="NCBIfam" id="NF006189">
    <property type="entry name" value="PRK08324.1-3"/>
    <property type="match status" value="1"/>
</dbReference>
<feature type="domain" description="Class II aldolase/adducin N-terminal" evidence="4">
    <location>
        <begin position="7"/>
        <end position="209"/>
    </location>
</feature>
<dbReference type="Gene3D" id="3.40.225.10">
    <property type="entry name" value="Class II aldolase/adducin N-terminal domain"/>
    <property type="match status" value="1"/>
</dbReference>
<dbReference type="GO" id="GO:0016491">
    <property type="term" value="F:oxidoreductase activity"/>
    <property type="evidence" value="ECO:0007669"/>
    <property type="project" value="UniProtKB-KW"/>
</dbReference>
<dbReference type="SMART" id="SM01007">
    <property type="entry name" value="Aldolase_II"/>
    <property type="match status" value="1"/>
</dbReference>
<organism evidence="5 6">
    <name type="scientific">Microlunatus endophyticus</name>
    <dbReference type="NCBI Taxonomy" id="1716077"/>
    <lineage>
        <taxon>Bacteria</taxon>
        <taxon>Bacillati</taxon>
        <taxon>Actinomycetota</taxon>
        <taxon>Actinomycetes</taxon>
        <taxon>Propionibacteriales</taxon>
        <taxon>Propionibacteriaceae</taxon>
        <taxon>Microlunatus</taxon>
    </lineage>
</organism>
<evidence type="ECO:0000313" key="5">
    <source>
        <dbReference type="EMBL" id="GGL60685.1"/>
    </source>
</evidence>
<dbReference type="PRINTS" id="PR00081">
    <property type="entry name" value="GDHRDH"/>
</dbReference>
<feature type="compositionally biased region" description="Polar residues" evidence="3">
    <location>
        <begin position="22"/>
        <end position="38"/>
    </location>
</feature>
<gene>
    <name evidence="5" type="primary">rhaD</name>
    <name evidence="5" type="ORF">GCM10011575_19000</name>
</gene>
<keyword evidence="6" id="KW-1185">Reference proteome</keyword>
<name>A0A917S6K3_9ACTN</name>
<reference evidence="5" key="2">
    <citation type="submission" date="2020-09" db="EMBL/GenBank/DDBJ databases">
        <authorList>
            <person name="Sun Q."/>
            <person name="Zhou Y."/>
        </authorList>
    </citation>
    <scope>NUCLEOTIDE SEQUENCE</scope>
    <source>
        <strain evidence="5">CGMCC 4.7306</strain>
    </source>
</reference>
<accession>A0A917S6K3</accession>
<dbReference type="Pfam" id="PF00596">
    <property type="entry name" value="Aldolase_II"/>
    <property type="match status" value="1"/>
</dbReference>
<comment type="caution">
    <text evidence="5">The sequence shown here is derived from an EMBL/GenBank/DDBJ whole genome shotgun (WGS) entry which is preliminary data.</text>
</comment>
<proteinExistence type="inferred from homology"/>
<evidence type="ECO:0000256" key="1">
    <source>
        <dbReference type="ARBA" id="ARBA00006484"/>
    </source>
</evidence>
<dbReference type="FunFam" id="3.40.50.720:FF:000084">
    <property type="entry name" value="Short-chain dehydrogenase reductase"/>
    <property type="match status" value="1"/>
</dbReference>
<dbReference type="RefSeq" id="WP_188894962.1">
    <property type="nucleotide sequence ID" value="NZ_BMMZ01000004.1"/>
</dbReference>
<evidence type="ECO:0000256" key="2">
    <source>
        <dbReference type="ARBA" id="ARBA00023002"/>
    </source>
</evidence>
<dbReference type="AlphaFoldDB" id="A0A917S6K3"/>
<dbReference type="InterPro" id="IPR013454">
    <property type="entry name" value="Bifunc_RhaD/ADH"/>
</dbReference>
<dbReference type="InterPro" id="IPR036291">
    <property type="entry name" value="NAD(P)-bd_dom_sf"/>
</dbReference>
<dbReference type="InterPro" id="IPR001303">
    <property type="entry name" value="Aldolase_II/adducin_N"/>
</dbReference>
<dbReference type="InterPro" id="IPR002347">
    <property type="entry name" value="SDR_fam"/>
</dbReference>
<dbReference type="PANTHER" id="PTHR43669:SF8">
    <property type="entry name" value="SHORT-CHAIN TYPE DEHYDROGENASE_REDUCTASE-RELATED"/>
    <property type="match status" value="1"/>
</dbReference>
<dbReference type="SUPFAM" id="SSF51735">
    <property type="entry name" value="NAD(P)-binding Rossmann-fold domains"/>
    <property type="match status" value="1"/>
</dbReference>
<dbReference type="EMBL" id="BMMZ01000004">
    <property type="protein sequence ID" value="GGL60685.1"/>
    <property type="molecule type" value="Genomic_DNA"/>
</dbReference>
<evidence type="ECO:0000313" key="6">
    <source>
        <dbReference type="Proteomes" id="UP000613840"/>
    </source>
</evidence>
<dbReference type="SUPFAM" id="SSF53639">
    <property type="entry name" value="AraD/HMP-PK domain-like"/>
    <property type="match status" value="1"/>
</dbReference>
<feature type="compositionally biased region" description="Polar residues" evidence="3">
    <location>
        <begin position="1"/>
        <end position="13"/>
    </location>
</feature>
<comment type="similarity">
    <text evidence="1">Belongs to the short-chain dehydrogenases/reductases (SDR) family.</text>
</comment>
<feature type="region of interest" description="Disordered" evidence="3">
    <location>
        <begin position="1"/>
        <end position="39"/>
    </location>
</feature>
<dbReference type="PANTHER" id="PTHR43669">
    <property type="entry name" value="5-KETO-D-GLUCONATE 5-REDUCTASE"/>
    <property type="match status" value="1"/>
</dbReference>
<dbReference type="Gene3D" id="3.40.50.720">
    <property type="entry name" value="NAD(P)-binding Rossmann-like Domain"/>
    <property type="match status" value="1"/>
</dbReference>
<evidence type="ECO:0000259" key="4">
    <source>
        <dbReference type="SMART" id="SM01007"/>
    </source>
</evidence>
<dbReference type="NCBIfam" id="TIGR02632">
    <property type="entry name" value="RhaD_aldol-ADH"/>
    <property type="match status" value="1"/>
</dbReference>
<sequence>MNETVQELLTRSNRLGADKENTNYAGGNTSAKGTTTDPVTGEPVELLWVKGSGGDLGTLTEPGLAVLRLDRMRALPKVYPGVEREDEMVAAFDYCLHGKGGAAPSIDTAMHGLVDAPHVDHLHPDSGIAIATAADGEELTRTIFGDRVVWVPWRRPGFQLGLDIAAIKNENPQSIGCILGGHGITAWGATSAECEANSLEIIRIAKDYLAEHGEAEPFGPVQPGYEALPEAERRSRAAALAPHIRALASADKPMVGHFSDDDAVLDFLARAEHPRLAALGTSCPDHFLRTKIKPLVLDLPADAPVEDAIARLQELHEQYRADYQAYYARYADQDTPAIRGADPAIVLVPGVGMFSYGANKQTARVAGEFYLNAINVMRGAESVSSYAPIDESEKFRIEYWALEEAKLQRLPKPRSHAGRIALVTGAASGIGKAIATRLAAEGACVVIADLDQAKAAETAAGLGTSDAAIGVGVDVTDPAQITAAFEAAALAFGGVDLVVNNAGLSISKPLLDTTEKDWDLQHDVMAKGSFLVSQAAARIMIAQQLGGDIVYVSSKNSIFAGPNNVAYSAVKADQAHQVRLLAAELGEHGIRVNGINPDAVVRGSGIFAGGWGAQRAKVYGVAEEDLGAFYAQRTLLKREVLPEHCANAVAVLTSAELDHTTGLHIPVDAGVAAAFLR</sequence>
<dbReference type="NCBIfam" id="NF006188">
    <property type="entry name" value="PRK08324.1-1"/>
    <property type="match status" value="1"/>
</dbReference>
<dbReference type="InterPro" id="IPR036409">
    <property type="entry name" value="Aldolase_II/adducin_N_sf"/>
</dbReference>
<reference evidence="5" key="1">
    <citation type="journal article" date="2014" name="Int. J. Syst. Evol. Microbiol.">
        <title>Complete genome sequence of Corynebacterium casei LMG S-19264T (=DSM 44701T), isolated from a smear-ripened cheese.</title>
        <authorList>
            <consortium name="US DOE Joint Genome Institute (JGI-PGF)"/>
            <person name="Walter F."/>
            <person name="Albersmeier A."/>
            <person name="Kalinowski J."/>
            <person name="Ruckert C."/>
        </authorList>
    </citation>
    <scope>NUCLEOTIDE SEQUENCE</scope>
    <source>
        <strain evidence="5">CGMCC 4.7306</strain>
    </source>
</reference>
<keyword evidence="2" id="KW-0560">Oxidoreductase</keyword>
<dbReference type="Proteomes" id="UP000613840">
    <property type="component" value="Unassembled WGS sequence"/>
</dbReference>
<dbReference type="Pfam" id="PF13561">
    <property type="entry name" value="adh_short_C2"/>
    <property type="match status" value="1"/>
</dbReference>
<protein>
    <submittedName>
        <fullName evidence="5">Short-chain dehydrogenase</fullName>
    </submittedName>
</protein>
<evidence type="ECO:0000256" key="3">
    <source>
        <dbReference type="SAM" id="MobiDB-lite"/>
    </source>
</evidence>